<dbReference type="EMBL" id="CP089977">
    <property type="protein sequence ID" value="UXZ04960.1"/>
    <property type="molecule type" value="Genomic_DNA"/>
</dbReference>
<evidence type="ECO:0000256" key="1">
    <source>
        <dbReference type="SAM" id="MobiDB-lite"/>
    </source>
</evidence>
<feature type="region of interest" description="Disordered" evidence="1">
    <location>
        <begin position="63"/>
        <end position="86"/>
    </location>
</feature>
<accession>A0ABY6F4E9</accession>
<keyword evidence="3" id="KW-1185">Reference proteome</keyword>
<dbReference type="Proteomes" id="UP001063782">
    <property type="component" value="Chromosome"/>
</dbReference>
<sequence>MMNHGTSHTPSFRQQTVKNTVRVLMMSGVFWLTGCHHWQLANNPIPVSLNDTSLPARPIQRSFVLPSSMQHEQPSQKNKPSKKPTPTRFVYLLENWF</sequence>
<proteinExistence type="predicted"/>
<evidence type="ECO:0000313" key="3">
    <source>
        <dbReference type="Proteomes" id="UP001063782"/>
    </source>
</evidence>
<protein>
    <recommendedName>
        <fullName evidence="4">Lipoprotein</fullName>
    </recommendedName>
</protein>
<evidence type="ECO:0000313" key="2">
    <source>
        <dbReference type="EMBL" id="UXZ04960.1"/>
    </source>
</evidence>
<gene>
    <name evidence="2" type="ORF">LU297_00445</name>
</gene>
<dbReference type="RefSeq" id="WP_263076461.1">
    <property type="nucleotide sequence ID" value="NZ_CP089977.1"/>
</dbReference>
<evidence type="ECO:0008006" key="4">
    <source>
        <dbReference type="Google" id="ProtNLM"/>
    </source>
</evidence>
<name>A0ABY6F4E9_9GAMM</name>
<organism evidence="2 3">
    <name type="scientific">Moraxella nasicaprae</name>
    <dbReference type="NCBI Taxonomy" id="2904122"/>
    <lineage>
        <taxon>Bacteria</taxon>
        <taxon>Pseudomonadati</taxon>
        <taxon>Pseudomonadota</taxon>
        <taxon>Gammaproteobacteria</taxon>
        <taxon>Moraxellales</taxon>
        <taxon>Moraxellaceae</taxon>
        <taxon>Moraxella</taxon>
    </lineage>
</organism>
<reference evidence="2" key="1">
    <citation type="submission" date="2021-12" db="EMBL/GenBank/DDBJ databases">
        <title>taxonomy of Moraxella sp. ZY201224.</title>
        <authorList>
            <person name="Li F."/>
        </authorList>
    </citation>
    <scope>NUCLEOTIDE SEQUENCE</scope>
    <source>
        <strain evidence="2">ZY201224</strain>
    </source>
</reference>